<evidence type="ECO:0000313" key="6">
    <source>
        <dbReference type="Proteomes" id="UP000011666"/>
    </source>
</evidence>
<dbReference type="RefSeq" id="WP_007620920.1">
    <property type="nucleotide sequence ID" value="NZ_BANX01000017.1"/>
</dbReference>
<comment type="similarity">
    <text evidence="1">Belongs to the transglycosylase family. Rpf subfamily.</text>
</comment>
<accession>M0QJ89</accession>
<dbReference type="eggNOG" id="COG3583">
    <property type="taxonomic scope" value="Bacteria"/>
</dbReference>
<keyword evidence="6" id="KW-1185">Reference proteome</keyword>
<dbReference type="PROSITE" id="PS51109">
    <property type="entry name" value="G5"/>
    <property type="match status" value="1"/>
</dbReference>
<dbReference type="InterPro" id="IPR007137">
    <property type="entry name" value="DUF348"/>
</dbReference>
<dbReference type="InterPro" id="IPR010618">
    <property type="entry name" value="RPF"/>
</dbReference>
<keyword evidence="3" id="KW-0378">Hydrolase</keyword>
<dbReference type="SUPFAM" id="SSF53955">
    <property type="entry name" value="Lysozyme-like"/>
    <property type="match status" value="1"/>
</dbReference>
<dbReference type="Pfam" id="PF06737">
    <property type="entry name" value="Transglycosylas"/>
    <property type="match status" value="1"/>
</dbReference>
<name>M0QJ89_9ACTN</name>
<evidence type="ECO:0000256" key="1">
    <source>
        <dbReference type="ARBA" id="ARBA00010830"/>
    </source>
</evidence>
<dbReference type="InterPro" id="IPR023346">
    <property type="entry name" value="Lysozyme-like_dom_sf"/>
</dbReference>
<comment type="caution">
    <text evidence="5">The sequence shown here is derived from an EMBL/GenBank/DDBJ whole genome shotgun (WGS) entry which is preliminary data.</text>
</comment>
<dbReference type="EMBL" id="BANX01000017">
    <property type="protein sequence ID" value="GAC68628.1"/>
    <property type="molecule type" value="Genomic_DNA"/>
</dbReference>
<sequence length="372" mass="39587">MSVFTRINTADSMRARVAVGAVLTTLTAGGVMGVSMHKNVTIDVDGHVEQVSTMSLSVDSVLRSRGLDASSDDKVTPALDSGLSDGQTIVVKKMKTLVIDVEGKKQSVKTNASTVQELLAQQGLERAGADSEQPKGEKLPTEGAVVDVILPKTVNLVDGTAKLRPTIAAKTVADLLADTGNPLAETDKVVPAADTPVTANMKIQVTRIRTEEKTVTEPVKPPEIEKKDPTLIKDRKVVLKKGTPGEQEVKYSVTTVNGKVVKREKLDAEVVTEPVAATVRIGTKPGAPFVPVGVWDALAHCEATGNWAINSGNGFFGGVQFDQNTWERWGGLEYADRADLATREEQIAVAKKTQAAQGWGAWPSCSSKLGLR</sequence>
<dbReference type="SMART" id="SM01208">
    <property type="entry name" value="G5"/>
    <property type="match status" value="1"/>
</dbReference>
<dbReference type="Proteomes" id="UP000011666">
    <property type="component" value="Unassembled WGS sequence"/>
</dbReference>
<organism evidence="5 6">
    <name type="scientific">Gordonia soli NBRC 108243</name>
    <dbReference type="NCBI Taxonomy" id="1223545"/>
    <lineage>
        <taxon>Bacteria</taxon>
        <taxon>Bacillati</taxon>
        <taxon>Actinomycetota</taxon>
        <taxon>Actinomycetes</taxon>
        <taxon>Mycobacteriales</taxon>
        <taxon>Gordoniaceae</taxon>
        <taxon>Gordonia</taxon>
    </lineage>
</organism>
<protein>
    <submittedName>
        <fullName evidence="5">Resuscitation-promoting factor</fullName>
    </submittedName>
</protein>
<dbReference type="AlphaFoldDB" id="M0QJ89"/>
<dbReference type="STRING" id="1223545.GS4_17_00140"/>
<gene>
    <name evidence="5" type="primary">rpf</name>
    <name evidence="5" type="ORF">GS4_17_00140</name>
</gene>
<feature type="domain" description="G5" evidence="4">
    <location>
        <begin position="205"/>
        <end position="285"/>
    </location>
</feature>
<evidence type="ECO:0000259" key="4">
    <source>
        <dbReference type="PROSITE" id="PS51109"/>
    </source>
</evidence>
<dbReference type="Pfam" id="PF03990">
    <property type="entry name" value="DUF348"/>
    <property type="match status" value="3"/>
</dbReference>
<dbReference type="InterPro" id="IPR011098">
    <property type="entry name" value="G5_dom"/>
</dbReference>
<keyword evidence="2" id="KW-0732">Signal</keyword>
<proteinExistence type="inferred from homology"/>
<evidence type="ECO:0000256" key="3">
    <source>
        <dbReference type="ARBA" id="ARBA00022801"/>
    </source>
</evidence>
<dbReference type="Gene3D" id="1.10.530.10">
    <property type="match status" value="1"/>
</dbReference>
<dbReference type="GO" id="GO:0016787">
    <property type="term" value="F:hydrolase activity"/>
    <property type="evidence" value="ECO:0007669"/>
    <property type="project" value="UniProtKB-KW"/>
</dbReference>
<dbReference type="Pfam" id="PF07501">
    <property type="entry name" value="G5"/>
    <property type="match status" value="1"/>
</dbReference>
<evidence type="ECO:0000256" key="2">
    <source>
        <dbReference type="ARBA" id="ARBA00022729"/>
    </source>
</evidence>
<dbReference type="CDD" id="cd13925">
    <property type="entry name" value="RPF"/>
    <property type="match status" value="1"/>
</dbReference>
<dbReference type="Gene3D" id="2.20.230.10">
    <property type="entry name" value="Resuscitation-promoting factor rpfb"/>
    <property type="match status" value="1"/>
</dbReference>
<evidence type="ECO:0000313" key="5">
    <source>
        <dbReference type="EMBL" id="GAC68628.1"/>
    </source>
</evidence>
<reference evidence="5 6" key="1">
    <citation type="submission" date="2013-01" db="EMBL/GenBank/DDBJ databases">
        <title>Whole genome shotgun sequence of Gordonia soli NBRC 108243.</title>
        <authorList>
            <person name="Isaki-Nakamura S."/>
            <person name="Hosoyama A."/>
            <person name="Tsuchikane K."/>
            <person name="Ando Y."/>
            <person name="Baba S."/>
            <person name="Ohji S."/>
            <person name="Hamada M."/>
            <person name="Tamura T."/>
            <person name="Yamazoe A."/>
            <person name="Yamazaki S."/>
            <person name="Fujita N."/>
        </authorList>
    </citation>
    <scope>NUCLEOTIDE SEQUENCE [LARGE SCALE GENOMIC DNA]</scope>
    <source>
        <strain evidence="5 6">NBRC 108243</strain>
    </source>
</reference>